<name>A0A075FDI0_9ADEN</name>
<dbReference type="EMBL" id="KJ883521">
    <property type="protein sequence ID" value="AIE89172.1"/>
    <property type="molecule type" value="Genomic_DNA"/>
</dbReference>
<organism evidence="1 2">
    <name type="scientific">Human adenovirus 55</name>
    <dbReference type="NCBI Taxonomy" id="714978"/>
    <lineage>
        <taxon>Viruses</taxon>
        <taxon>Varidnaviria</taxon>
        <taxon>Bamfordvirae</taxon>
        <taxon>Preplasmiviricota</taxon>
        <taxon>Polisuviricotina</taxon>
        <taxon>Pharingeaviricetes</taxon>
        <taxon>Rowavirales</taxon>
        <taxon>Adenoviridae</taxon>
        <taxon>Mastadenovirus</taxon>
        <taxon>Mastadenovirus blackbeardi</taxon>
        <taxon>Human mastadenovirus B</taxon>
    </lineage>
</organism>
<sequence>MVKTRIDIPIVTTAMMLIVEVEIVVELFTVRFKSAVKVGLEIVLLAALLLEKVVLRGAAVVDGSTIML</sequence>
<protein>
    <submittedName>
        <fullName evidence="1">Uncharacterized protein</fullName>
    </submittedName>
</protein>
<evidence type="ECO:0000313" key="1">
    <source>
        <dbReference type="EMBL" id="AIE89172.1"/>
    </source>
</evidence>
<reference evidence="1 2" key="1">
    <citation type="submission" date="2014-05" db="EMBL/GenBank/DDBJ databases">
        <authorList>
            <person name="Liu W."/>
            <person name="Tong Y."/>
            <person name="Huang Y."/>
            <person name="Huang D."/>
            <person name="Xu X."/>
            <person name="Wang W."/>
            <person name="Lu Q."/>
            <person name="Fan H."/>
            <person name="An X."/>
        </authorList>
    </citation>
    <scope>NUCLEOTIDE SEQUENCE [LARGE SCALE GENOMIC DNA]</scope>
    <source>
        <strain evidence="1">Hebei/BD6729/2013</strain>
    </source>
</reference>
<evidence type="ECO:0000313" key="2">
    <source>
        <dbReference type="Proteomes" id="UP000162444"/>
    </source>
</evidence>
<proteinExistence type="predicted"/>
<dbReference type="Proteomes" id="UP000162444">
    <property type="component" value="Segment"/>
</dbReference>
<accession>A0A075FDI0</accession>